<dbReference type="InterPro" id="IPR017440">
    <property type="entry name" value="Cit_synth/succinyl-CoA_lig_AS"/>
</dbReference>
<evidence type="ECO:0000313" key="9">
    <source>
        <dbReference type="Proteomes" id="UP001341444"/>
    </source>
</evidence>
<comment type="catalytic activity">
    <reaction evidence="4">
        <text>GTP + succinate + CoA = succinyl-CoA + GDP + phosphate</text>
        <dbReference type="Rhea" id="RHEA:22120"/>
        <dbReference type="ChEBI" id="CHEBI:30031"/>
        <dbReference type="ChEBI" id="CHEBI:37565"/>
        <dbReference type="ChEBI" id="CHEBI:43474"/>
        <dbReference type="ChEBI" id="CHEBI:57287"/>
        <dbReference type="ChEBI" id="CHEBI:57292"/>
        <dbReference type="ChEBI" id="CHEBI:58189"/>
    </reaction>
</comment>
<dbReference type="GO" id="GO:0004775">
    <property type="term" value="F:succinate-CoA ligase (ADP-forming) activity"/>
    <property type="evidence" value="ECO:0007669"/>
    <property type="project" value="UniProtKB-EC"/>
</dbReference>
<dbReference type="InterPro" id="IPR005811">
    <property type="entry name" value="SUCC_ACL_C"/>
</dbReference>
<dbReference type="Gene3D" id="3.40.50.720">
    <property type="entry name" value="NAD(P)-binding Rossmann-like Domain"/>
    <property type="match status" value="1"/>
</dbReference>
<protein>
    <recommendedName>
        <fullName evidence="4">Succinate--CoA ligase [ADP-forming] subunit alpha</fullName>
        <ecNumber evidence="4">6.2.1.5</ecNumber>
    </recommendedName>
    <alternativeName>
        <fullName evidence="4">Succinyl-CoA synthetase subunit alpha</fullName>
        <shortName evidence="4">SCS-alpha</shortName>
    </alternativeName>
</protein>
<evidence type="ECO:0000313" key="8">
    <source>
        <dbReference type="EMBL" id="MED1202087.1"/>
    </source>
</evidence>
<organism evidence="8 9">
    <name type="scientific">Heyndrickxia acidicola</name>
    <dbReference type="NCBI Taxonomy" id="209389"/>
    <lineage>
        <taxon>Bacteria</taxon>
        <taxon>Bacillati</taxon>
        <taxon>Bacillota</taxon>
        <taxon>Bacilli</taxon>
        <taxon>Bacillales</taxon>
        <taxon>Bacillaceae</taxon>
        <taxon>Heyndrickxia</taxon>
    </lineage>
</organism>
<feature type="active site" description="Tele-phosphohistidine intermediate" evidence="4">
    <location>
        <position position="247"/>
    </location>
</feature>
<dbReference type="EC" id="6.2.1.5" evidence="4"/>
<dbReference type="PANTHER" id="PTHR11117:SF2">
    <property type="entry name" value="SUCCINATE--COA LIGASE [ADP_GDP-FORMING] SUBUNIT ALPHA, MITOCHONDRIAL"/>
    <property type="match status" value="1"/>
</dbReference>
<evidence type="ECO:0000256" key="4">
    <source>
        <dbReference type="HAMAP-Rule" id="MF_01988"/>
    </source>
</evidence>
<dbReference type="Pfam" id="PF00549">
    <property type="entry name" value="Ligase_CoA"/>
    <property type="match status" value="1"/>
</dbReference>
<dbReference type="InterPro" id="IPR003781">
    <property type="entry name" value="CoA-bd"/>
</dbReference>
<gene>
    <name evidence="4 8" type="primary">sucD</name>
    <name evidence="8" type="ORF">P4T90_03150</name>
</gene>
<comment type="pathway">
    <text evidence="4 6">Carbohydrate metabolism; tricarboxylic acid cycle; succinate from succinyl-CoA (ligase route): step 1/1.</text>
</comment>
<feature type="binding site" evidence="4">
    <location>
        <position position="43"/>
    </location>
    <ligand>
        <name>CoA</name>
        <dbReference type="ChEBI" id="CHEBI:57287"/>
    </ligand>
</feature>
<keyword evidence="9" id="KW-1185">Reference proteome</keyword>
<dbReference type="Gene3D" id="3.40.50.261">
    <property type="entry name" value="Succinyl-CoA synthetase domains"/>
    <property type="match status" value="1"/>
</dbReference>
<sequence>MSVFVNKDTKVIVQGITGKTALFHTKQMLEYGTKIVGGTSPGKGGTEVEGVPVFNTVEEAVKATGANASVIYVPAPFAADAIMEAVDAELDLTICITEHIPVLDMVKVKRYMEGKKTRLVGPNCPGVITPGECKIGIMPGYIHTKGHVGVVSRSGTLTYEAVNQLSEEGVGQSTAVGIGGDPVNGTNFIDVLKAFNEDPETEAVIMIGEIGGTAEEEAALWIKENMKKPVVGFIGGVTAPPGKRMGHAGAIISGGKGTADEKIRVMNECGIKVAETPSVLGETMISVLKEKGLYEKCKTN</sequence>
<evidence type="ECO:0000256" key="6">
    <source>
        <dbReference type="RuleBase" id="RU000699"/>
    </source>
</evidence>
<dbReference type="NCBIfam" id="TIGR01019">
    <property type="entry name" value="sucCoAalpha"/>
    <property type="match status" value="1"/>
</dbReference>
<dbReference type="EMBL" id="JARMAB010000004">
    <property type="protein sequence ID" value="MED1202087.1"/>
    <property type="molecule type" value="Genomic_DNA"/>
</dbReference>
<feature type="domain" description="CoA-binding" evidence="7">
    <location>
        <begin position="4"/>
        <end position="100"/>
    </location>
</feature>
<feature type="binding site" evidence="4">
    <location>
        <begin position="17"/>
        <end position="20"/>
    </location>
    <ligand>
        <name>CoA</name>
        <dbReference type="ChEBI" id="CHEBI:57287"/>
    </ligand>
</feature>
<accession>A0ABU6MCF5</accession>
<comment type="subunit">
    <text evidence="4 6">Heterotetramer of two alpha and two beta subunits.</text>
</comment>
<evidence type="ECO:0000256" key="5">
    <source>
        <dbReference type="RuleBase" id="RU000677"/>
    </source>
</evidence>
<dbReference type="InterPro" id="IPR036291">
    <property type="entry name" value="NAD(P)-bd_dom_sf"/>
</dbReference>
<dbReference type="InterPro" id="IPR016102">
    <property type="entry name" value="Succinyl-CoA_synth-like"/>
</dbReference>
<evidence type="ECO:0000256" key="1">
    <source>
        <dbReference type="ARBA" id="ARBA00022532"/>
    </source>
</evidence>
<feature type="binding site" evidence="4">
    <location>
        <begin position="96"/>
        <end position="98"/>
    </location>
    <ligand>
        <name>CoA</name>
        <dbReference type="ChEBI" id="CHEBI:57287"/>
    </ligand>
</feature>
<dbReference type="PROSITE" id="PS00399">
    <property type="entry name" value="SUCCINYL_COA_LIG_2"/>
    <property type="match status" value="1"/>
</dbReference>
<evidence type="ECO:0000256" key="3">
    <source>
        <dbReference type="ARBA" id="ARBA00022741"/>
    </source>
</evidence>
<dbReference type="SUPFAM" id="SSF51735">
    <property type="entry name" value="NAD(P)-binding Rossmann-fold domains"/>
    <property type="match status" value="1"/>
</dbReference>
<comment type="caution">
    <text evidence="8">The sequence shown here is derived from an EMBL/GenBank/DDBJ whole genome shotgun (WGS) entry which is preliminary data.</text>
</comment>
<dbReference type="InterPro" id="IPR005810">
    <property type="entry name" value="CoA_lig_alpha"/>
</dbReference>
<dbReference type="Proteomes" id="UP001341444">
    <property type="component" value="Unassembled WGS sequence"/>
</dbReference>
<dbReference type="PRINTS" id="PR01798">
    <property type="entry name" value="SCOASYNTHASE"/>
</dbReference>
<keyword evidence="2 4" id="KW-0436">Ligase</keyword>
<comment type="catalytic activity">
    <reaction evidence="4 6">
        <text>succinate + ATP + CoA = succinyl-CoA + ADP + phosphate</text>
        <dbReference type="Rhea" id="RHEA:17661"/>
        <dbReference type="ChEBI" id="CHEBI:30031"/>
        <dbReference type="ChEBI" id="CHEBI:30616"/>
        <dbReference type="ChEBI" id="CHEBI:43474"/>
        <dbReference type="ChEBI" id="CHEBI:57287"/>
        <dbReference type="ChEBI" id="CHEBI:57292"/>
        <dbReference type="ChEBI" id="CHEBI:456216"/>
        <dbReference type="EC" id="6.2.1.5"/>
    </reaction>
</comment>
<evidence type="ECO:0000259" key="7">
    <source>
        <dbReference type="SMART" id="SM00881"/>
    </source>
</evidence>
<dbReference type="PANTHER" id="PTHR11117">
    <property type="entry name" value="SUCCINYL-COA LIGASE SUBUNIT ALPHA"/>
    <property type="match status" value="1"/>
</dbReference>
<dbReference type="RefSeq" id="WP_066264706.1">
    <property type="nucleotide sequence ID" value="NZ_JARMAB010000004.1"/>
</dbReference>
<dbReference type="InterPro" id="IPR033847">
    <property type="entry name" value="Citrt_syn/SCS-alpha_CS"/>
</dbReference>
<comment type="function">
    <text evidence="4 6">Succinyl-CoA synthetase functions in the citric acid cycle (TCA), coupling the hydrolysis of succinyl-CoA to the synthesis of either ATP or GTP and thus represents the only step of substrate-level phosphorylation in the TCA. The alpha subunit of the enzyme binds the substrates coenzyme A and phosphate, while succinate binding and nucleotide specificity is provided by the beta subunit.</text>
</comment>
<dbReference type="Pfam" id="PF02629">
    <property type="entry name" value="CoA_binding"/>
    <property type="match status" value="1"/>
</dbReference>
<keyword evidence="1 4" id="KW-0816">Tricarboxylic acid cycle</keyword>
<evidence type="ECO:0000256" key="2">
    <source>
        <dbReference type="ARBA" id="ARBA00022598"/>
    </source>
</evidence>
<keyword evidence="3 4" id="KW-0547">Nucleotide-binding</keyword>
<dbReference type="NCBIfam" id="NF004230">
    <property type="entry name" value="PRK05678.1"/>
    <property type="match status" value="1"/>
</dbReference>
<dbReference type="SUPFAM" id="SSF52210">
    <property type="entry name" value="Succinyl-CoA synthetase domains"/>
    <property type="match status" value="1"/>
</dbReference>
<dbReference type="SMART" id="SM00881">
    <property type="entry name" value="CoA_binding"/>
    <property type="match status" value="1"/>
</dbReference>
<reference evidence="8 9" key="1">
    <citation type="submission" date="2023-03" db="EMBL/GenBank/DDBJ databases">
        <title>Bacillus Genome Sequencing.</title>
        <authorList>
            <person name="Dunlap C."/>
        </authorList>
    </citation>
    <scope>NUCLEOTIDE SEQUENCE [LARGE SCALE GENOMIC DNA]</scope>
    <source>
        <strain evidence="8 9">B-23453</strain>
    </source>
</reference>
<dbReference type="PIRSF" id="PIRSF001553">
    <property type="entry name" value="SucCS_alpha"/>
    <property type="match status" value="1"/>
</dbReference>
<dbReference type="HAMAP" id="MF_01988">
    <property type="entry name" value="Succ_CoA_alpha"/>
    <property type="match status" value="1"/>
</dbReference>
<name>A0ABU6MCF5_9BACI</name>
<dbReference type="PROSITE" id="PS01216">
    <property type="entry name" value="SUCCINYL_COA_LIG_1"/>
    <property type="match status" value="1"/>
</dbReference>
<comment type="similarity">
    <text evidence="4 5">Belongs to the succinate/malate CoA ligase alpha subunit family.</text>
</comment>
<proteinExistence type="inferred from homology"/>
<feature type="binding site" evidence="4">
    <location>
        <position position="159"/>
    </location>
    <ligand>
        <name>substrate</name>
        <note>ligand shared with subunit beta</note>
    </ligand>
</feature>